<organism evidence="1">
    <name type="scientific">Anguilla anguilla</name>
    <name type="common">European freshwater eel</name>
    <name type="synonym">Muraena anguilla</name>
    <dbReference type="NCBI Taxonomy" id="7936"/>
    <lineage>
        <taxon>Eukaryota</taxon>
        <taxon>Metazoa</taxon>
        <taxon>Chordata</taxon>
        <taxon>Craniata</taxon>
        <taxon>Vertebrata</taxon>
        <taxon>Euteleostomi</taxon>
        <taxon>Actinopterygii</taxon>
        <taxon>Neopterygii</taxon>
        <taxon>Teleostei</taxon>
        <taxon>Anguilliformes</taxon>
        <taxon>Anguillidae</taxon>
        <taxon>Anguilla</taxon>
    </lineage>
</organism>
<dbReference type="AlphaFoldDB" id="A0A0E9UG57"/>
<reference evidence="1" key="1">
    <citation type="submission" date="2014-11" db="EMBL/GenBank/DDBJ databases">
        <authorList>
            <person name="Amaro Gonzalez C."/>
        </authorList>
    </citation>
    <scope>NUCLEOTIDE SEQUENCE</scope>
</reference>
<dbReference type="EMBL" id="GBXM01043855">
    <property type="protein sequence ID" value="JAH64722.1"/>
    <property type="molecule type" value="Transcribed_RNA"/>
</dbReference>
<name>A0A0E9UG57_ANGAN</name>
<evidence type="ECO:0000313" key="1">
    <source>
        <dbReference type="EMBL" id="JAH64722.1"/>
    </source>
</evidence>
<accession>A0A0E9UG57</accession>
<sequence length="40" mass="4276">MAKLTMGKAAMNTCPIGAIPCRCTVSRITKISVLPLSWDP</sequence>
<proteinExistence type="predicted"/>
<dbReference type="EMBL" id="GBXM01045201">
    <property type="protein sequence ID" value="JAH63376.1"/>
    <property type="molecule type" value="Transcribed_RNA"/>
</dbReference>
<protein>
    <submittedName>
        <fullName evidence="1">Uncharacterized protein</fullName>
    </submittedName>
</protein>
<reference evidence="1" key="2">
    <citation type="journal article" date="2015" name="Fish Shellfish Immunol.">
        <title>Early steps in the European eel (Anguilla anguilla)-Vibrio vulnificus interaction in the gills: Role of the RtxA13 toxin.</title>
        <authorList>
            <person name="Callol A."/>
            <person name="Pajuelo D."/>
            <person name="Ebbesson L."/>
            <person name="Teles M."/>
            <person name="MacKenzie S."/>
            <person name="Amaro C."/>
        </authorList>
    </citation>
    <scope>NUCLEOTIDE SEQUENCE</scope>
</reference>